<dbReference type="GO" id="GO:0008168">
    <property type="term" value="F:methyltransferase activity"/>
    <property type="evidence" value="ECO:0007669"/>
    <property type="project" value="UniProtKB-KW"/>
</dbReference>
<dbReference type="InterPro" id="IPR041698">
    <property type="entry name" value="Methyltransf_25"/>
</dbReference>
<dbReference type="CDD" id="cd02440">
    <property type="entry name" value="AdoMet_MTases"/>
    <property type="match status" value="1"/>
</dbReference>
<sequence>MMLTLKTRSAEAEVMDDFELSSAEIDPVLAGLGKMNNLFGAYKTLIKALKNFPVAAGSHISDWGCGGGDTLRELRRWSNQQKLNLQLTGVDAAEAAVKFASQNSVEADINYIKTDVFSDSLYPEQFDIVFSGLFSHHFADEEWVRLINKMRDCSTRGVILTDLHRHWVLYYSVWLITHLFTRNKMVRIDGPLSVKRSFKKAELVRLLKKAQIDNYKLTWVWPFRWLLIIHK</sequence>
<dbReference type="GO" id="GO:0032259">
    <property type="term" value="P:methylation"/>
    <property type="evidence" value="ECO:0007669"/>
    <property type="project" value="UniProtKB-KW"/>
</dbReference>
<feature type="domain" description="Methyltransferase" evidence="1">
    <location>
        <begin position="61"/>
        <end position="153"/>
    </location>
</feature>
<evidence type="ECO:0000259" key="1">
    <source>
        <dbReference type="Pfam" id="PF13649"/>
    </source>
</evidence>
<keyword evidence="3" id="KW-1185">Reference proteome</keyword>
<dbReference type="InterPro" id="IPR029063">
    <property type="entry name" value="SAM-dependent_MTases_sf"/>
</dbReference>
<keyword evidence="2" id="KW-0808">Transferase</keyword>
<dbReference type="Proteomes" id="UP000632774">
    <property type="component" value="Unassembled WGS sequence"/>
</dbReference>
<dbReference type="Gene3D" id="3.40.50.150">
    <property type="entry name" value="Vaccinia Virus protein VP39"/>
    <property type="match status" value="1"/>
</dbReference>
<dbReference type="Pfam" id="PF13649">
    <property type="entry name" value="Methyltransf_25"/>
    <property type="match status" value="1"/>
</dbReference>
<evidence type="ECO:0000313" key="2">
    <source>
        <dbReference type="EMBL" id="MBE9668007.1"/>
    </source>
</evidence>
<dbReference type="SUPFAM" id="SSF53335">
    <property type="entry name" value="S-adenosyl-L-methionine-dependent methyltransferases"/>
    <property type="match status" value="1"/>
</dbReference>
<reference evidence="2 3" key="1">
    <citation type="submission" date="2020-10" db="EMBL/GenBank/DDBJ databases">
        <title>Mucilaginibacter mali sp. nov., isolated from rhizosphere soil of apple orchard.</title>
        <authorList>
            <person name="Lee J.-S."/>
            <person name="Kim H.S."/>
            <person name="Kim J.-S."/>
        </authorList>
    </citation>
    <scope>NUCLEOTIDE SEQUENCE [LARGE SCALE GENOMIC DNA]</scope>
    <source>
        <strain evidence="2 3">KCTC 23157</strain>
    </source>
</reference>
<gene>
    <name evidence="2" type="ORF">IRJ18_16680</name>
</gene>
<organism evidence="2 3">
    <name type="scientific">Mucilaginibacter boryungensis</name>
    <dbReference type="NCBI Taxonomy" id="768480"/>
    <lineage>
        <taxon>Bacteria</taxon>
        <taxon>Pseudomonadati</taxon>
        <taxon>Bacteroidota</taxon>
        <taxon>Sphingobacteriia</taxon>
        <taxon>Sphingobacteriales</taxon>
        <taxon>Sphingobacteriaceae</taxon>
        <taxon>Mucilaginibacter</taxon>
    </lineage>
</organism>
<evidence type="ECO:0000313" key="3">
    <source>
        <dbReference type="Proteomes" id="UP000632774"/>
    </source>
</evidence>
<keyword evidence="2" id="KW-0489">Methyltransferase</keyword>
<dbReference type="EMBL" id="JADFFM010000002">
    <property type="protein sequence ID" value="MBE9668007.1"/>
    <property type="molecule type" value="Genomic_DNA"/>
</dbReference>
<name>A0ABR9XKR8_9SPHI</name>
<comment type="caution">
    <text evidence="2">The sequence shown here is derived from an EMBL/GenBank/DDBJ whole genome shotgun (WGS) entry which is preliminary data.</text>
</comment>
<proteinExistence type="predicted"/>
<protein>
    <submittedName>
        <fullName evidence="2">Methyltransferase domain-containing protein</fullName>
    </submittedName>
</protein>
<accession>A0ABR9XKR8</accession>